<accession>A0A0A9BZ99</accession>
<organism evidence="1">
    <name type="scientific">Arundo donax</name>
    <name type="common">Giant reed</name>
    <name type="synonym">Donax arundinaceus</name>
    <dbReference type="NCBI Taxonomy" id="35708"/>
    <lineage>
        <taxon>Eukaryota</taxon>
        <taxon>Viridiplantae</taxon>
        <taxon>Streptophyta</taxon>
        <taxon>Embryophyta</taxon>
        <taxon>Tracheophyta</taxon>
        <taxon>Spermatophyta</taxon>
        <taxon>Magnoliopsida</taxon>
        <taxon>Liliopsida</taxon>
        <taxon>Poales</taxon>
        <taxon>Poaceae</taxon>
        <taxon>PACMAD clade</taxon>
        <taxon>Arundinoideae</taxon>
        <taxon>Arundineae</taxon>
        <taxon>Arundo</taxon>
    </lineage>
</organism>
<reference evidence="1" key="1">
    <citation type="submission" date="2014-09" db="EMBL/GenBank/DDBJ databases">
        <authorList>
            <person name="Magalhaes I.L.F."/>
            <person name="Oliveira U."/>
            <person name="Santos F.R."/>
            <person name="Vidigal T.H.D.A."/>
            <person name="Brescovit A.D."/>
            <person name="Santos A.J."/>
        </authorList>
    </citation>
    <scope>NUCLEOTIDE SEQUENCE</scope>
    <source>
        <tissue evidence="1">Shoot tissue taken approximately 20 cm above the soil surface</tissue>
    </source>
</reference>
<evidence type="ECO:0000313" key="1">
    <source>
        <dbReference type="EMBL" id="JAD66495.1"/>
    </source>
</evidence>
<proteinExistence type="predicted"/>
<name>A0A0A9BZ99_ARUDO</name>
<sequence length="81" mass="9223">MVRPEHGFFSIAHYSFDNNVEQGLGIAWYLDWMSSPRSGSISSIATRYEEHSPLLRSRACQDHHIVEAGRPIPMQPSNCLH</sequence>
<reference evidence="1" key="2">
    <citation type="journal article" date="2015" name="Data Brief">
        <title>Shoot transcriptome of the giant reed, Arundo donax.</title>
        <authorList>
            <person name="Barrero R.A."/>
            <person name="Guerrero F.D."/>
            <person name="Moolhuijzen P."/>
            <person name="Goolsby J.A."/>
            <person name="Tidwell J."/>
            <person name="Bellgard S.E."/>
            <person name="Bellgard M.I."/>
        </authorList>
    </citation>
    <scope>NUCLEOTIDE SEQUENCE</scope>
    <source>
        <tissue evidence="1">Shoot tissue taken approximately 20 cm above the soil surface</tissue>
    </source>
</reference>
<protein>
    <submittedName>
        <fullName evidence="1">Uncharacterized protein</fullName>
    </submittedName>
</protein>
<dbReference type="EMBL" id="GBRH01231400">
    <property type="protein sequence ID" value="JAD66495.1"/>
    <property type="molecule type" value="Transcribed_RNA"/>
</dbReference>
<dbReference type="AlphaFoldDB" id="A0A0A9BZ99"/>